<sequence length="68" mass="7794">MRMEELIAYVEAYAASVNRKPQWVLREAIGAGWKEWESWRAGESSPTMIRVDRLKAYIAANPPREDAA</sequence>
<dbReference type="AlphaFoldDB" id="A0A327YW16"/>
<comment type="caution">
    <text evidence="1">The sequence shown here is derived from an EMBL/GenBank/DDBJ whole genome shotgun (WGS) entry which is preliminary data.</text>
</comment>
<protein>
    <submittedName>
        <fullName evidence="1">Uncharacterized protein</fullName>
    </submittedName>
</protein>
<accession>A0A327YW16</accession>
<proteinExistence type="predicted"/>
<name>A0A327YW16_9RHOB</name>
<dbReference type="Proteomes" id="UP000249165">
    <property type="component" value="Unassembled WGS sequence"/>
</dbReference>
<keyword evidence="2" id="KW-1185">Reference proteome</keyword>
<organism evidence="1 2">
    <name type="scientific">Salipiger aestuarii</name>
    <dbReference type="NCBI Taxonomy" id="568098"/>
    <lineage>
        <taxon>Bacteria</taxon>
        <taxon>Pseudomonadati</taxon>
        <taxon>Pseudomonadota</taxon>
        <taxon>Alphaproteobacteria</taxon>
        <taxon>Rhodobacterales</taxon>
        <taxon>Roseobacteraceae</taxon>
        <taxon>Salipiger</taxon>
    </lineage>
</organism>
<evidence type="ECO:0000313" key="1">
    <source>
        <dbReference type="EMBL" id="RAK24087.1"/>
    </source>
</evidence>
<evidence type="ECO:0000313" key="2">
    <source>
        <dbReference type="Proteomes" id="UP000249165"/>
    </source>
</evidence>
<reference evidence="1 2" key="1">
    <citation type="submission" date="2018-06" db="EMBL/GenBank/DDBJ databases">
        <title>Genomic Encyclopedia of Archaeal and Bacterial Type Strains, Phase II (KMG-II): from individual species to whole genera.</title>
        <authorList>
            <person name="Goeker M."/>
        </authorList>
    </citation>
    <scope>NUCLEOTIDE SEQUENCE [LARGE SCALE GENOMIC DNA]</scope>
    <source>
        <strain evidence="1 2">DSM 22011</strain>
    </source>
</reference>
<gene>
    <name evidence="1" type="ORF">ATI53_1001194</name>
</gene>
<dbReference type="EMBL" id="QLMG01000001">
    <property type="protein sequence ID" value="RAK24087.1"/>
    <property type="molecule type" value="Genomic_DNA"/>
</dbReference>